<feature type="transmembrane region" description="Helical" evidence="16">
    <location>
        <begin position="627"/>
        <end position="645"/>
    </location>
</feature>
<keyword evidence="19" id="KW-1185">Reference proteome</keyword>
<proteinExistence type="predicted"/>
<dbReference type="GO" id="GO:0043161">
    <property type="term" value="P:proteasome-mediated ubiquitin-dependent protein catabolic process"/>
    <property type="evidence" value="ECO:0007669"/>
    <property type="project" value="TreeGrafter"/>
</dbReference>
<evidence type="ECO:0000256" key="14">
    <source>
        <dbReference type="PROSITE-ProRule" id="PRU00175"/>
    </source>
</evidence>
<dbReference type="SMART" id="SM00184">
    <property type="entry name" value="RING"/>
    <property type="match status" value="1"/>
</dbReference>
<keyword evidence="13 16" id="KW-0472">Membrane</keyword>
<evidence type="ECO:0000256" key="8">
    <source>
        <dbReference type="ARBA" id="ARBA00022729"/>
    </source>
</evidence>
<evidence type="ECO:0000256" key="15">
    <source>
        <dbReference type="SAM" id="MobiDB-lite"/>
    </source>
</evidence>
<evidence type="ECO:0000256" key="6">
    <source>
        <dbReference type="ARBA" id="ARBA00022692"/>
    </source>
</evidence>
<dbReference type="Pfam" id="PF13639">
    <property type="entry name" value="zf-RING_2"/>
    <property type="match status" value="1"/>
</dbReference>
<evidence type="ECO:0000256" key="2">
    <source>
        <dbReference type="ARBA" id="ARBA00004127"/>
    </source>
</evidence>
<dbReference type="GO" id="GO:0044695">
    <property type="term" value="C:Dsc E3 ubiquitin ligase complex"/>
    <property type="evidence" value="ECO:0007669"/>
    <property type="project" value="TreeGrafter"/>
</dbReference>
<comment type="subcellular location">
    <subcellularLocation>
        <location evidence="2">Endomembrane system</location>
        <topology evidence="2">Multi-pass membrane protein</topology>
    </subcellularLocation>
</comment>
<dbReference type="InterPro" id="IPR050731">
    <property type="entry name" value="HRD1_E3_ubiq-ligases"/>
</dbReference>
<dbReference type="Pfam" id="PF11145">
    <property type="entry name" value="DUF2921"/>
    <property type="match status" value="2"/>
</dbReference>
<accession>W3VGK2</accession>
<keyword evidence="9 14" id="KW-0863">Zinc-finger</keyword>
<dbReference type="AlphaFoldDB" id="W3VGK2"/>
<dbReference type="InterPro" id="IPR021319">
    <property type="entry name" value="DUF2921"/>
</dbReference>
<dbReference type="OrthoDB" id="9984778at2759"/>
<evidence type="ECO:0000256" key="3">
    <source>
        <dbReference type="ARBA" id="ARBA00004906"/>
    </source>
</evidence>
<comment type="pathway">
    <text evidence="3">Protein modification; protein ubiquitination.</text>
</comment>
<protein>
    <recommendedName>
        <fullName evidence="4">RING-type E3 ubiquitin transferase</fullName>
        <ecNumber evidence="4">2.3.2.27</ecNumber>
    </recommendedName>
</protein>
<feature type="region of interest" description="Disordered" evidence="15">
    <location>
        <begin position="493"/>
        <end position="539"/>
    </location>
</feature>
<evidence type="ECO:0000256" key="1">
    <source>
        <dbReference type="ARBA" id="ARBA00000900"/>
    </source>
</evidence>
<evidence type="ECO:0000313" key="19">
    <source>
        <dbReference type="Proteomes" id="UP000019462"/>
    </source>
</evidence>
<dbReference type="InterPro" id="IPR001841">
    <property type="entry name" value="Znf_RING"/>
</dbReference>
<evidence type="ECO:0000256" key="16">
    <source>
        <dbReference type="SAM" id="Phobius"/>
    </source>
</evidence>
<dbReference type="PANTHER" id="PTHR22763:SF162">
    <property type="entry name" value="TRANSMEMBRANE E3 UBIQUITIN-PROTEIN LIGASE 1"/>
    <property type="match status" value="1"/>
</dbReference>
<keyword evidence="10" id="KW-0833">Ubl conjugation pathway</keyword>
<evidence type="ECO:0000256" key="12">
    <source>
        <dbReference type="ARBA" id="ARBA00022989"/>
    </source>
</evidence>
<dbReference type="EC" id="2.3.2.27" evidence="4"/>
<feature type="transmembrane region" description="Helical" evidence="16">
    <location>
        <begin position="36"/>
        <end position="61"/>
    </location>
</feature>
<gene>
    <name evidence="18" type="ORF">PaG_05904</name>
</gene>
<keyword evidence="11" id="KW-0862">Zinc</keyword>
<comment type="catalytic activity">
    <reaction evidence="1">
        <text>S-ubiquitinyl-[E2 ubiquitin-conjugating enzyme]-L-cysteine + [acceptor protein]-L-lysine = [E2 ubiquitin-conjugating enzyme]-L-cysteine + N(6)-ubiquitinyl-[acceptor protein]-L-lysine.</text>
        <dbReference type="EC" id="2.3.2.27"/>
    </reaction>
</comment>
<evidence type="ECO:0000256" key="4">
    <source>
        <dbReference type="ARBA" id="ARBA00012483"/>
    </source>
</evidence>
<evidence type="ECO:0000256" key="9">
    <source>
        <dbReference type="ARBA" id="ARBA00022771"/>
    </source>
</evidence>
<dbReference type="PROSITE" id="PS50089">
    <property type="entry name" value="ZF_RING_2"/>
    <property type="match status" value="1"/>
</dbReference>
<evidence type="ECO:0000256" key="7">
    <source>
        <dbReference type="ARBA" id="ARBA00022723"/>
    </source>
</evidence>
<feature type="transmembrane region" description="Helical" evidence="16">
    <location>
        <begin position="460"/>
        <end position="479"/>
    </location>
</feature>
<keyword evidence="6 16" id="KW-0812">Transmembrane</keyword>
<sequence>MTHKLNLIPSNQKVLAISSTTSVMAGTGRGSPGPGLALWLAIWALILTTSVRASFLGTLLFGKDTLEPVREAIRQTEHMRSQVYGWYHDNATEAANFSVTPDPAELYTLLPATYSGRSLVAPDGAYYRDIEGYYKGSWSGWDMSTVANRSLAIDSRLNRTVAERLATNAPPQYLDGVEREKLVQDRGAFDWLTMDPGHMDLHLQEEHLLKGNVSLVTGSLSFSVPKSEKSVDFSLEGLHYIPTGSIFLHAMSDEAVNGTDVRTVLGMVPRANNATANATVAAIDKAFQLRIDMLERIIASGSYDPPEASSTGVVATHNCSLHVYAQLRSAGAYDEVQGSINALEREMAVSTGISTIAPPALQLSMLAYSPECRFVASAKEVTGLLQSRVWKKAVRYALMYMVVVLVQTWLLVQQMEATTTPSGLGKLSDKTFLAQSVLDAYSCLIHLSVGVALDNETTVPLIACSFMSGMCFMAFGYRYTITIFRTHMDAAPTPAPTPAPAPAPAPATAPGSEGQPMPVDAAGATATPPQSAGVETPEERTARRRGRAIFAAGFFLMMVAFFPLVTVAILLPFVYSFWIPQIWRNVQRGTRKAILTRCVVGTTMARLFVPLYVLLCPANVLMAEPSAWGYVLGAYVVVQMLVLLGQDVLGPHFFLRAAWVPEHAAAGWEYHPAVAGVDAEQEQGAEYGDCAICLAEIEDTAKPTRRRGGVATRWWTLGRRDGSYGYDRVDEAEEFEVDEERTTRRYEEKQESGWAWMARLKPDVGAPGALRRRRMDVMVAPCQHAFHTECLERWLTIKNECPSCRSMLPPV</sequence>
<evidence type="ECO:0000313" key="18">
    <source>
        <dbReference type="EMBL" id="ETS59927.1"/>
    </source>
</evidence>
<dbReference type="GO" id="GO:0008270">
    <property type="term" value="F:zinc ion binding"/>
    <property type="evidence" value="ECO:0007669"/>
    <property type="project" value="UniProtKB-KW"/>
</dbReference>
<keyword evidence="5" id="KW-0808">Transferase</keyword>
<reference evidence="18 19" key="1">
    <citation type="journal article" date="2014" name="Genome Announc.">
        <title>Genome sequence of the basidiomycetous fungus Pseudozyma aphidis DSM70725, an efficient producer of biosurfactant mannosylerythritol lipids.</title>
        <authorList>
            <person name="Lorenz S."/>
            <person name="Guenther M."/>
            <person name="Grumaz C."/>
            <person name="Rupp S."/>
            <person name="Zibek S."/>
            <person name="Sohn K."/>
        </authorList>
    </citation>
    <scope>NUCLEOTIDE SEQUENCE [LARGE SCALE GENOMIC DNA]</scope>
    <source>
        <strain evidence="19">ATCC 32657 / CBS 517.83 / DSM 70725 / JCM 10318 / NBRC 10182 / NRRL Y-7954 / St-0401</strain>
    </source>
</reference>
<dbReference type="GO" id="GO:0016567">
    <property type="term" value="P:protein ubiquitination"/>
    <property type="evidence" value="ECO:0007669"/>
    <property type="project" value="UniProtKB-UniPathway"/>
</dbReference>
<keyword evidence="12 16" id="KW-1133">Transmembrane helix</keyword>
<evidence type="ECO:0000256" key="11">
    <source>
        <dbReference type="ARBA" id="ARBA00022833"/>
    </source>
</evidence>
<keyword evidence="8" id="KW-0732">Signal</keyword>
<dbReference type="InterPro" id="IPR013083">
    <property type="entry name" value="Znf_RING/FYVE/PHD"/>
</dbReference>
<dbReference type="PANTHER" id="PTHR22763">
    <property type="entry name" value="RING ZINC FINGER PROTEIN"/>
    <property type="match status" value="1"/>
</dbReference>
<keyword evidence="7" id="KW-0479">Metal-binding</keyword>
<evidence type="ECO:0000256" key="5">
    <source>
        <dbReference type="ARBA" id="ARBA00022679"/>
    </source>
</evidence>
<comment type="caution">
    <text evidence="18">The sequence shown here is derived from an EMBL/GenBank/DDBJ whole genome shotgun (WGS) entry which is preliminary data.</text>
</comment>
<feature type="domain" description="RING-type" evidence="17">
    <location>
        <begin position="777"/>
        <end position="805"/>
    </location>
</feature>
<organism evidence="18 19">
    <name type="scientific">Moesziomyces aphidis</name>
    <name type="common">Pseudozyma aphidis</name>
    <dbReference type="NCBI Taxonomy" id="84754"/>
    <lineage>
        <taxon>Eukaryota</taxon>
        <taxon>Fungi</taxon>
        <taxon>Dikarya</taxon>
        <taxon>Basidiomycota</taxon>
        <taxon>Ustilaginomycotina</taxon>
        <taxon>Ustilaginomycetes</taxon>
        <taxon>Ustilaginales</taxon>
        <taxon>Ustilaginaceae</taxon>
        <taxon>Moesziomyces</taxon>
    </lineage>
</organism>
<feature type="compositionally biased region" description="Pro residues" evidence="15">
    <location>
        <begin position="493"/>
        <end position="507"/>
    </location>
</feature>
<evidence type="ECO:0000256" key="13">
    <source>
        <dbReference type="ARBA" id="ARBA00023136"/>
    </source>
</evidence>
<feature type="transmembrane region" description="Helical" evidence="16">
    <location>
        <begin position="393"/>
        <end position="412"/>
    </location>
</feature>
<name>W3VGK2_MOEAP</name>
<dbReference type="GO" id="GO:0012505">
    <property type="term" value="C:endomembrane system"/>
    <property type="evidence" value="ECO:0007669"/>
    <property type="project" value="UniProtKB-SubCell"/>
</dbReference>
<feature type="transmembrane region" description="Helical" evidence="16">
    <location>
        <begin position="594"/>
        <end position="615"/>
    </location>
</feature>
<dbReference type="GO" id="GO:0061630">
    <property type="term" value="F:ubiquitin protein ligase activity"/>
    <property type="evidence" value="ECO:0007669"/>
    <property type="project" value="UniProtKB-EC"/>
</dbReference>
<evidence type="ECO:0000256" key="10">
    <source>
        <dbReference type="ARBA" id="ARBA00022786"/>
    </source>
</evidence>
<dbReference type="Gene3D" id="3.30.40.10">
    <property type="entry name" value="Zinc/RING finger domain, C3HC4 (zinc finger)"/>
    <property type="match status" value="1"/>
</dbReference>
<dbReference type="HOGENOM" id="CLU_014026_0_0_1"/>
<dbReference type="UniPathway" id="UPA00143"/>
<dbReference type="SUPFAM" id="SSF57850">
    <property type="entry name" value="RING/U-box"/>
    <property type="match status" value="1"/>
</dbReference>
<dbReference type="EMBL" id="AWNI01000039">
    <property type="protein sequence ID" value="ETS59927.1"/>
    <property type="molecule type" value="Genomic_DNA"/>
</dbReference>
<evidence type="ECO:0000259" key="17">
    <source>
        <dbReference type="PROSITE" id="PS50089"/>
    </source>
</evidence>
<dbReference type="Proteomes" id="UP000019462">
    <property type="component" value="Unassembled WGS sequence"/>
</dbReference>
<feature type="transmembrane region" description="Helical" evidence="16">
    <location>
        <begin position="548"/>
        <end position="573"/>
    </location>
</feature>